<feature type="compositionally biased region" description="Polar residues" evidence="1">
    <location>
        <begin position="158"/>
        <end position="173"/>
    </location>
</feature>
<evidence type="ECO:0000259" key="3">
    <source>
        <dbReference type="PROSITE" id="PS51782"/>
    </source>
</evidence>
<organism evidence="4 5">
    <name type="scientific">Ligilactobacillus equi DPC 6820</name>
    <dbReference type="NCBI Taxonomy" id="1392007"/>
    <lineage>
        <taxon>Bacteria</taxon>
        <taxon>Bacillati</taxon>
        <taxon>Bacillota</taxon>
        <taxon>Bacilli</taxon>
        <taxon>Lactobacillales</taxon>
        <taxon>Lactobacillaceae</taxon>
        <taxon>Ligilactobacillus</taxon>
    </lineage>
</organism>
<feature type="domain" description="LysM" evidence="3">
    <location>
        <begin position="30"/>
        <end position="74"/>
    </location>
</feature>
<dbReference type="PATRIC" id="fig|1392007.3.peg.638"/>
<dbReference type="Gene3D" id="3.10.350.10">
    <property type="entry name" value="LysM domain"/>
    <property type="match status" value="2"/>
</dbReference>
<feature type="domain" description="LysM" evidence="3">
    <location>
        <begin position="88"/>
        <end position="131"/>
    </location>
</feature>
<evidence type="ECO:0000313" key="5">
    <source>
        <dbReference type="Proteomes" id="UP000018559"/>
    </source>
</evidence>
<gene>
    <name evidence="4" type="ORF">LEQ_0413c</name>
</gene>
<feature type="region of interest" description="Disordered" evidence="1">
    <location>
        <begin position="158"/>
        <end position="207"/>
    </location>
</feature>
<dbReference type="GO" id="GO:0008932">
    <property type="term" value="F:lytic endotransglycosylase activity"/>
    <property type="evidence" value="ECO:0007669"/>
    <property type="project" value="TreeGrafter"/>
</dbReference>
<keyword evidence="5" id="KW-1185">Reference proteome</keyword>
<dbReference type="EMBL" id="AWWH01000066">
    <property type="protein sequence ID" value="ETA74548.1"/>
    <property type="molecule type" value="Genomic_DNA"/>
</dbReference>
<feature type="compositionally biased region" description="Low complexity" evidence="1">
    <location>
        <begin position="174"/>
        <end position="197"/>
    </location>
</feature>
<keyword evidence="2" id="KW-0732">Signal</keyword>
<dbReference type="SMART" id="SM00257">
    <property type="entry name" value="LysM"/>
    <property type="match status" value="2"/>
</dbReference>
<dbReference type="AlphaFoldDB" id="V7HZB5"/>
<comment type="caution">
    <text evidence="4">The sequence shown here is derived from an EMBL/GenBank/DDBJ whole genome shotgun (WGS) entry which is preliminary data.</text>
</comment>
<dbReference type="PANTHER" id="PTHR33734">
    <property type="entry name" value="LYSM DOMAIN-CONTAINING GPI-ANCHORED PROTEIN 2"/>
    <property type="match status" value="1"/>
</dbReference>
<dbReference type="Proteomes" id="UP000018559">
    <property type="component" value="Unassembled WGS sequence"/>
</dbReference>
<feature type="compositionally biased region" description="Polar residues" evidence="1">
    <location>
        <begin position="198"/>
        <end position="207"/>
    </location>
</feature>
<dbReference type="RefSeq" id="WP_023859263.1">
    <property type="nucleotide sequence ID" value="NZ_AWWH01000066.1"/>
</dbReference>
<dbReference type="InterPro" id="IPR036779">
    <property type="entry name" value="LysM_dom_sf"/>
</dbReference>
<protein>
    <submittedName>
        <fullName evidence="4">Aggregation promoting factor</fullName>
    </submittedName>
</protein>
<sequence length="282" mass="29852">MFKTMKIAASSAGALAVGLVASGISANADSTYTVKTGDTLSEIAQKNNVTVSDLATKNNISDANKILPGVTLTIEGEGQQAQTSNSSGSYTVKAGDTLGKIASENGTTVSELRSANNLSSDLILVGQVLQLHGNGSTNTGAQQTQATTTATVDNQVSTTQTQNYTQPSYNYQQQTTNGYSSNYSNNYSNNASTQSATQSATVNNYGGSTSEQAAKEWIAQRESGGSYNARNGRYIGRYQLTDSYLGGDYSAANQERVANNYVTSRYGSWAGAKDFWQSHGWY</sequence>
<evidence type="ECO:0000256" key="1">
    <source>
        <dbReference type="SAM" id="MobiDB-lite"/>
    </source>
</evidence>
<dbReference type="SUPFAM" id="SSF54106">
    <property type="entry name" value="LysM domain"/>
    <property type="match status" value="2"/>
</dbReference>
<dbReference type="CDD" id="cd00118">
    <property type="entry name" value="LysM"/>
    <property type="match status" value="2"/>
</dbReference>
<feature type="chain" id="PRO_5004760439" evidence="2">
    <location>
        <begin position="29"/>
        <end position="282"/>
    </location>
</feature>
<reference evidence="4 5" key="1">
    <citation type="journal article" date="2014" name="Genome Announc.">
        <title>The Genome of the Predominant Equine Lactobacillus Species, Lactobacillus equi, Is Reflective of Its Lifestyle Adaptations to an Herbivorous Host.</title>
        <authorList>
            <person name="O'Donnell M.M."/>
            <person name="Harris H.M."/>
            <person name="O'Toole P.W."/>
            <person name="Ross R.P."/>
        </authorList>
    </citation>
    <scope>NUCLEOTIDE SEQUENCE [LARGE SCALE GENOMIC DNA]</scope>
    <source>
        <strain evidence="4 5">DPC 6820</strain>
    </source>
</reference>
<evidence type="ECO:0000313" key="4">
    <source>
        <dbReference type="EMBL" id="ETA74548.1"/>
    </source>
</evidence>
<dbReference type="PANTHER" id="PTHR33734:SF22">
    <property type="entry name" value="MEMBRANE-BOUND LYTIC MUREIN TRANSGLYCOSYLASE D"/>
    <property type="match status" value="1"/>
</dbReference>
<dbReference type="InterPro" id="IPR018392">
    <property type="entry name" value="LysM"/>
</dbReference>
<name>V7HZB5_9LACO</name>
<dbReference type="PROSITE" id="PS51782">
    <property type="entry name" value="LYSM"/>
    <property type="match status" value="2"/>
</dbReference>
<dbReference type="Pfam" id="PF01476">
    <property type="entry name" value="LysM"/>
    <property type="match status" value="2"/>
</dbReference>
<evidence type="ECO:0000256" key="2">
    <source>
        <dbReference type="SAM" id="SignalP"/>
    </source>
</evidence>
<feature type="signal peptide" evidence="2">
    <location>
        <begin position="1"/>
        <end position="28"/>
    </location>
</feature>
<accession>V7HZB5</accession>
<proteinExistence type="predicted"/>